<dbReference type="PANTHER" id="PTHR12592">
    <property type="entry name" value="ATP-DEPENDENT (S)-NAD(P)H-HYDRATE DEHYDRATASE FAMILY MEMBER"/>
    <property type="match status" value="1"/>
</dbReference>
<dbReference type="InterPro" id="IPR029056">
    <property type="entry name" value="Ribokinase-like"/>
</dbReference>
<feature type="binding site" evidence="18">
    <location>
        <position position="161"/>
    </location>
    <ligand>
        <name>K(+)</name>
        <dbReference type="ChEBI" id="CHEBI:29103"/>
    </ligand>
</feature>
<evidence type="ECO:0000256" key="11">
    <source>
        <dbReference type="ARBA" id="ARBA00023235"/>
    </source>
</evidence>
<dbReference type="CDD" id="cd01171">
    <property type="entry name" value="YXKO-related"/>
    <property type="match status" value="1"/>
</dbReference>
<dbReference type="Gene3D" id="3.40.1190.20">
    <property type="match status" value="1"/>
</dbReference>
<keyword evidence="6 17" id="KW-0547">Nucleotide-binding</keyword>
<feature type="binding site" evidence="17">
    <location>
        <position position="436"/>
    </location>
    <ligand>
        <name>(6S)-NADPHX</name>
        <dbReference type="ChEBI" id="CHEBI:64076"/>
    </ligand>
</feature>
<sequence>MNPLYSVAEIRQIEAAGAARLPAGALMQRAGQAAANAALDLLPFSTSRARVLVLAGPGNNGGDALEAAAHLSHAGAQVAIRYFDSPRPPSPERAHALERARNSPARFVELQPEDIAAAEWNLVVDGLFGIGLQRALEGAARELVLAVNALGCPVLALDVPSGLDADSGCIVGDADGVAIRASHTVTFLGDKAGLHTCAGRDYAGLVSVNRLEVDDAAFPPASMHLNDVAFFGRNTRARNHNSHKGSFGNVAVIGGARGMGGAPVLAGRAALMSGAGRVYLGFAADAPAYDSAHPELMCRNAADIGFDDAVLVVGPGLGTAPAARTLLLRAIDSTQTLLLDADALNLLAASPELKEQLAHRTAPIILTPHPLEAARLLGISVAEVQRDRIGNARALAAQLQAYIVLKGSGSVIAAPDGRIVINTTGNPALATAGTGDVLAGLCGSLLAQGWPAWEATLAAVWLHGMAADVLVADGCGPIGLTASELLPAIRVAHNRMAHHHGR</sequence>
<dbReference type="GO" id="GO:0046496">
    <property type="term" value="P:nicotinamide nucleotide metabolic process"/>
    <property type="evidence" value="ECO:0007669"/>
    <property type="project" value="UniProtKB-UniRule"/>
</dbReference>
<reference evidence="22 23" key="1">
    <citation type="submission" date="2020-08" db="EMBL/GenBank/DDBJ databases">
        <title>Genomic Encyclopedia of Type Strains, Phase III (KMG-III): the genomes of soil and plant-associated and newly described type strains.</title>
        <authorList>
            <person name="Whitman W."/>
        </authorList>
    </citation>
    <scope>NUCLEOTIDE SEQUENCE [LARGE SCALE GENOMIC DNA]</scope>
    <source>
        <strain evidence="22 23">CECT 8897</strain>
    </source>
</reference>
<keyword evidence="7 17" id="KW-0067">ATP-binding</keyword>
<dbReference type="SUPFAM" id="SSF64153">
    <property type="entry name" value="YjeF N-terminal domain-like"/>
    <property type="match status" value="1"/>
</dbReference>
<keyword evidence="10 17" id="KW-0520">NAD</keyword>
<feature type="binding site" evidence="17">
    <location>
        <position position="369"/>
    </location>
    <ligand>
        <name>(6S)-NADPHX</name>
        <dbReference type="ChEBI" id="CHEBI:64076"/>
    </ligand>
</feature>
<feature type="binding site" evidence="17">
    <location>
        <position position="262"/>
    </location>
    <ligand>
        <name>(6S)-NADPHX</name>
        <dbReference type="ChEBI" id="CHEBI:64076"/>
    </ligand>
</feature>
<evidence type="ECO:0000256" key="16">
    <source>
        <dbReference type="ARBA" id="ARBA00049209"/>
    </source>
</evidence>
<dbReference type="PANTHER" id="PTHR12592:SF0">
    <property type="entry name" value="ATP-DEPENDENT (S)-NAD(P)H-HYDRATE DEHYDRATASE"/>
    <property type="match status" value="1"/>
</dbReference>
<keyword evidence="5 18" id="KW-0479">Metal-binding</keyword>
<evidence type="ECO:0000256" key="13">
    <source>
        <dbReference type="ARBA" id="ARBA00023268"/>
    </source>
</evidence>
<name>A0A7W5BBT5_9BURK</name>
<feature type="domain" description="YjeF C-terminal" evidence="20">
    <location>
        <begin position="227"/>
        <end position="496"/>
    </location>
</feature>
<evidence type="ECO:0000256" key="9">
    <source>
        <dbReference type="ARBA" id="ARBA00022958"/>
    </source>
</evidence>
<comment type="function">
    <text evidence="17">Catalyzes the dehydration of the S-form of NAD(P)HX at the expense of ADP, which is converted to AMP. Together with NAD(P)HX epimerase, which catalyzes the epimerization of the S- and R-forms, the enzyme allows the repair of both epimers of NAD(P)HX, a damaged form of NAD(P)H that is a result of enzymatic or heat-dependent hydration.</text>
</comment>
<dbReference type="GO" id="GO:0005524">
    <property type="term" value="F:ATP binding"/>
    <property type="evidence" value="ECO:0007669"/>
    <property type="project" value="UniProtKB-UniRule"/>
</dbReference>
<comment type="similarity">
    <text evidence="17">Belongs to the NnrD/CARKD family.</text>
</comment>
<dbReference type="AlphaFoldDB" id="A0A7W5BBT5"/>
<evidence type="ECO:0000256" key="7">
    <source>
        <dbReference type="ARBA" id="ARBA00022840"/>
    </source>
</evidence>
<comment type="cofactor">
    <cofactor evidence="18 19">
        <name>K(+)</name>
        <dbReference type="ChEBI" id="CHEBI:29103"/>
    </cofactor>
    <text evidence="18 19">Binds 1 potassium ion per subunit.</text>
</comment>
<comment type="cofactor">
    <cofactor evidence="17">
        <name>Mg(2+)</name>
        <dbReference type="ChEBI" id="CHEBI:18420"/>
    </cofactor>
</comment>
<dbReference type="EMBL" id="JACHXD010000008">
    <property type="protein sequence ID" value="MBB3119981.1"/>
    <property type="molecule type" value="Genomic_DNA"/>
</dbReference>
<dbReference type="HAMAP" id="MF_01966">
    <property type="entry name" value="NADHX_epimerase"/>
    <property type="match status" value="1"/>
</dbReference>
<evidence type="ECO:0000256" key="4">
    <source>
        <dbReference type="ARBA" id="ARBA00009524"/>
    </source>
</evidence>
<dbReference type="InterPro" id="IPR030677">
    <property type="entry name" value="Nnr"/>
</dbReference>
<feature type="binding site" evidence="17">
    <location>
        <position position="435"/>
    </location>
    <ligand>
        <name>AMP</name>
        <dbReference type="ChEBI" id="CHEBI:456215"/>
    </ligand>
</feature>
<evidence type="ECO:0000313" key="23">
    <source>
        <dbReference type="Proteomes" id="UP000541535"/>
    </source>
</evidence>
<dbReference type="NCBIfam" id="TIGR00196">
    <property type="entry name" value="yjeF_cterm"/>
    <property type="match status" value="1"/>
</dbReference>
<dbReference type="HAMAP" id="MF_01965">
    <property type="entry name" value="NADHX_dehydratase"/>
    <property type="match status" value="1"/>
</dbReference>
<evidence type="ECO:0000256" key="6">
    <source>
        <dbReference type="ARBA" id="ARBA00022741"/>
    </source>
</evidence>
<comment type="caution">
    <text evidence="22">The sequence shown here is derived from an EMBL/GenBank/DDBJ whole genome shotgun (WGS) entry which is preliminary data.</text>
</comment>
<evidence type="ECO:0000256" key="15">
    <source>
        <dbReference type="ARBA" id="ARBA00048238"/>
    </source>
</evidence>
<dbReference type="InterPro" id="IPR000631">
    <property type="entry name" value="CARKD"/>
</dbReference>
<comment type="catalytic activity">
    <reaction evidence="15 17 19">
        <text>(6S)-NADHX + ADP = AMP + phosphate + NADH + H(+)</text>
        <dbReference type="Rhea" id="RHEA:32223"/>
        <dbReference type="ChEBI" id="CHEBI:15378"/>
        <dbReference type="ChEBI" id="CHEBI:43474"/>
        <dbReference type="ChEBI" id="CHEBI:57945"/>
        <dbReference type="ChEBI" id="CHEBI:64074"/>
        <dbReference type="ChEBI" id="CHEBI:456215"/>
        <dbReference type="ChEBI" id="CHEBI:456216"/>
        <dbReference type="EC" id="4.2.1.136"/>
    </reaction>
</comment>
<dbReference type="InterPro" id="IPR036652">
    <property type="entry name" value="YjeF_N_dom_sf"/>
</dbReference>
<evidence type="ECO:0000256" key="3">
    <source>
        <dbReference type="ARBA" id="ARBA00006001"/>
    </source>
</evidence>
<comment type="similarity">
    <text evidence="4 19">In the C-terminal section; belongs to the NnrD/CARKD family.</text>
</comment>
<comment type="function">
    <text evidence="18">Catalyzes the epimerization of the S- and R-forms of NAD(P)HX, a damaged form of NAD(P)H that is a result of enzymatic or heat-dependent hydration. This is a prerequisite for the S-specific NAD(P)H-hydrate dehydratase to allow the repair of both epimers of NAD(P)HX.</text>
</comment>
<protein>
    <recommendedName>
        <fullName evidence="19">Bifunctional NAD(P)H-hydrate repair enzyme</fullName>
    </recommendedName>
    <alternativeName>
        <fullName evidence="19">Nicotinamide nucleotide repair protein</fullName>
    </alternativeName>
    <domain>
        <recommendedName>
            <fullName evidence="19">ADP-dependent (S)-NAD(P)H-hydrate dehydratase</fullName>
            <ecNumber evidence="19">4.2.1.136</ecNumber>
        </recommendedName>
        <alternativeName>
            <fullName evidence="19">ADP-dependent NAD(P)HX dehydratase</fullName>
        </alternativeName>
    </domain>
    <domain>
        <recommendedName>
            <fullName evidence="19">NAD(P)H-hydrate epimerase</fullName>
            <ecNumber evidence="19">5.1.99.6</ecNumber>
        </recommendedName>
    </domain>
</protein>
<dbReference type="PROSITE" id="PS51385">
    <property type="entry name" value="YJEF_N"/>
    <property type="match status" value="1"/>
</dbReference>
<evidence type="ECO:0000256" key="8">
    <source>
        <dbReference type="ARBA" id="ARBA00022857"/>
    </source>
</evidence>
<evidence type="ECO:0000256" key="5">
    <source>
        <dbReference type="ARBA" id="ARBA00022723"/>
    </source>
</evidence>
<dbReference type="PROSITE" id="PS51383">
    <property type="entry name" value="YJEF_C_3"/>
    <property type="match status" value="1"/>
</dbReference>
<evidence type="ECO:0000256" key="10">
    <source>
        <dbReference type="ARBA" id="ARBA00023027"/>
    </source>
</evidence>
<dbReference type="Proteomes" id="UP000541535">
    <property type="component" value="Unassembled WGS sequence"/>
</dbReference>
<evidence type="ECO:0000256" key="1">
    <source>
        <dbReference type="ARBA" id="ARBA00000013"/>
    </source>
</evidence>
<gene>
    <name evidence="18" type="primary">nnrE</name>
    <name evidence="17" type="synonym">nnrD</name>
    <name evidence="22" type="ORF">FHS03_003040</name>
</gene>
<dbReference type="GO" id="GO:0046872">
    <property type="term" value="F:metal ion binding"/>
    <property type="evidence" value="ECO:0007669"/>
    <property type="project" value="UniProtKB-UniRule"/>
</dbReference>
<feature type="domain" description="YjeF N-terminal" evidence="21">
    <location>
        <begin position="10"/>
        <end position="219"/>
    </location>
</feature>
<comment type="catalytic activity">
    <reaction evidence="16 17 19">
        <text>(6S)-NADPHX + ADP = AMP + phosphate + NADPH + H(+)</text>
        <dbReference type="Rhea" id="RHEA:32235"/>
        <dbReference type="ChEBI" id="CHEBI:15378"/>
        <dbReference type="ChEBI" id="CHEBI:43474"/>
        <dbReference type="ChEBI" id="CHEBI:57783"/>
        <dbReference type="ChEBI" id="CHEBI:64076"/>
        <dbReference type="ChEBI" id="CHEBI:456215"/>
        <dbReference type="ChEBI" id="CHEBI:456216"/>
        <dbReference type="EC" id="4.2.1.136"/>
    </reaction>
</comment>
<evidence type="ECO:0000256" key="12">
    <source>
        <dbReference type="ARBA" id="ARBA00023239"/>
    </source>
</evidence>
<dbReference type="GO" id="GO:0016301">
    <property type="term" value="F:kinase activity"/>
    <property type="evidence" value="ECO:0007669"/>
    <property type="project" value="UniProtKB-KW"/>
</dbReference>
<evidence type="ECO:0000256" key="19">
    <source>
        <dbReference type="PIRNR" id="PIRNR017184"/>
    </source>
</evidence>
<accession>A0A7W5BBT5</accession>
<dbReference type="EC" id="4.2.1.136" evidence="19"/>
<feature type="binding site" evidence="18">
    <location>
        <position position="60"/>
    </location>
    <ligand>
        <name>K(+)</name>
        <dbReference type="ChEBI" id="CHEBI:29103"/>
    </ligand>
</feature>
<evidence type="ECO:0000313" key="22">
    <source>
        <dbReference type="EMBL" id="MBB3119981.1"/>
    </source>
</evidence>
<dbReference type="PIRSF" id="PIRSF017184">
    <property type="entry name" value="Nnr"/>
    <property type="match status" value="1"/>
</dbReference>
<keyword evidence="22" id="KW-0808">Transferase</keyword>
<evidence type="ECO:0000256" key="2">
    <source>
        <dbReference type="ARBA" id="ARBA00000909"/>
    </source>
</evidence>
<dbReference type="NCBIfam" id="TIGR00197">
    <property type="entry name" value="yjeF_nterm"/>
    <property type="match status" value="1"/>
</dbReference>
<evidence type="ECO:0000259" key="21">
    <source>
        <dbReference type="PROSITE" id="PS51385"/>
    </source>
</evidence>
<keyword evidence="23" id="KW-1185">Reference proteome</keyword>
<keyword evidence="11 18" id="KW-0413">Isomerase</keyword>
<dbReference type="Pfam" id="PF01256">
    <property type="entry name" value="Carb_kinase"/>
    <property type="match status" value="1"/>
</dbReference>
<evidence type="ECO:0000256" key="18">
    <source>
        <dbReference type="HAMAP-Rule" id="MF_01966"/>
    </source>
</evidence>
<proteinExistence type="inferred from homology"/>
<keyword evidence="13" id="KW-0511">Multifunctional enzyme</keyword>
<keyword evidence="22" id="KW-0418">Kinase</keyword>
<evidence type="ECO:0000259" key="20">
    <source>
        <dbReference type="PROSITE" id="PS51383"/>
    </source>
</evidence>
<feature type="binding site" evidence="18">
    <location>
        <position position="158"/>
    </location>
    <ligand>
        <name>(6S)-NADPHX</name>
        <dbReference type="ChEBI" id="CHEBI:64076"/>
    </ligand>
</feature>
<keyword evidence="8 17" id="KW-0521">NADP</keyword>
<dbReference type="Gene3D" id="3.40.50.10260">
    <property type="entry name" value="YjeF N-terminal domain"/>
    <property type="match status" value="1"/>
</dbReference>
<dbReference type="GO" id="GO:0052855">
    <property type="term" value="F:ADP-dependent NAD(P)H-hydrate dehydratase activity"/>
    <property type="evidence" value="ECO:0007669"/>
    <property type="project" value="UniProtKB-UniRule"/>
</dbReference>
<keyword evidence="9 18" id="KW-0630">Potassium</keyword>
<evidence type="ECO:0000256" key="14">
    <source>
        <dbReference type="ARBA" id="ARBA00025153"/>
    </source>
</evidence>
<feature type="binding site" evidence="17">
    <location>
        <position position="316"/>
    </location>
    <ligand>
        <name>(6S)-NADPHX</name>
        <dbReference type="ChEBI" id="CHEBI:64076"/>
    </ligand>
</feature>
<dbReference type="GO" id="GO:0052856">
    <property type="term" value="F:NAD(P)HX epimerase activity"/>
    <property type="evidence" value="ECO:0007669"/>
    <property type="project" value="UniProtKB-UniRule"/>
</dbReference>
<comment type="similarity">
    <text evidence="3 19">In the N-terminal section; belongs to the NnrE/AIBP family.</text>
</comment>
<dbReference type="GO" id="GO:0110051">
    <property type="term" value="P:metabolite repair"/>
    <property type="evidence" value="ECO:0007669"/>
    <property type="project" value="TreeGrafter"/>
</dbReference>
<keyword evidence="12 17" id="KW-0456">Lyase</keyword>
<dbReference type="InterPro" id="IPR004443">
    <property type="entry name" value="YjeF_N_dom"/>
</dbReference>
<dbReference type="Pfam" id="PF03853">
    <property type="entry name" value="YjeF_N"/>
    <property type="match status" value="1"/>
</dbReference>
<dbReference type="RefSeq" id="WP_183441783.1">
    <property type="nucleotide sequence ID" value="NZ_JACHXD010000008.1"/>
</dbReference>
<evidence type="ECO:0000256" key="17">
    <source>
        <dbReference type="HAMAP-Rule" id="MF_01965"/>
    </source>
</evidence>
<comment type="catalytic activity">
    <reaction evidence="1 18 19">
        <text>(6R)-NADHX = (6S)-NADHX</text>
        <dbReference type="Rhea" id="RHEA:32215"/>
        <dbReference type="ChEBI" id="CHEBI:64074"/>
        <dbReference type="ChEBI" id="CHEBI:64075"/>
        <dbReference type="EC" id="5.1.99.6"/>
    </reaction>
</comment>
<comment type="caution">
    <text evidence="18">Lacks conserved residue(s) required for the propagation of feature annotation.</text>
</comment>
<feature type="binding site" evidence="18">
    <location>
        <begin position="129"/>
        <end position="135"/>
    </location>
    <ligand>
        <name>(6S)-NADPHX</name>
        <dbReference type="ChEBI" id="CHEBI:64076"/>
    </ligand>
</feature>
<feature type="binding site" evidence="18">
    <location>
        <begin position="59"/>
        <end position="63"/>
    </location>
    <ligand>
        <name>(6S)-NADPHX</name>
        <dbReference type="ChEBI" id="CHEBI:64076"/>
    </ligand>
</feature>
<feature type="binding site" evidence="18">
    <location>
        <position position="125"/>
    </location>
    <ligand>
        <name>K(+)</name>
        <dbReference type="ChEBI" id="CHEBI:29103"/>
    </ligand>
</feature>
<feature type="binding site" evidence="17">
    <location>
        <begin position="406"/>
        <end position="410"/>
    </location>
    <ligand>
        <name>AMP</name>
        <dbReference type="ChEBI" id="CHEBI:456215"/>
    </ligand>
</feature>
<dbReference type="SUPFAM" id="SSF53613">
    <property type="entry name" value="Ribokinase-like"/>
    <property type="match status" value="1"/>
</dbReference>
<organism evidence="22 23">
    <name type="scientific">Pseudoduganella violacea</name>
    <dbReference type="NCBI Taxonomy" id="1715466"/>
    <lineage>
        <taxon>Bacteria</taxon>
        <taxon>Pseudomonadati</taxon>
        <taxon>Pseudomonadota</taxon>
        <taxon>Betaproteobacteria</taxon>
        <taxon>Burkholderiales</taxon>
        <taxon>Oxalobacteraceae</taxon>
        <taxon>Telluria group</taxon>
        <taxon>Pseudoduganella</taxon>
    </lineage>
</organism>
<comment type="function">
    <text evidence="14 19">Bifunctional enzyme that catalyzes the epimerization of the S- and R-forms of NAD(P)HX and the dehydration of the S-form of NAD(P)HX at the expense of ADP, which is converted to AMP. This allows the repair of both epimers of NAD(P)HX, a damaged form of NAD(P)H that is a result of enzymatic or heat-dependent hydration.</text>
</comment>
<comment type="similarity">
    <text evidence="18">Belongs to the NnrE/AIBP family.</text>
</comment>
<comment type="catalytic activity">
    <reaction evidence="2 18 19">
        <text>(6R)-NADPHX = (6S)-NADPHX</text>
        <dbReference type="Rhea" id="RHEA:32227"/>
        <dbReference type="ChEBI" id="CHEBI:64076"/>
        <dbReference type="ChEBI" id="CHEBI:64077"/>
        <dbReference type="EC" id="5.1.99.6"/>
    </reaction>
</comment>
<comment type="subunit">
    <text evidence="17">Homotetramer.</text>
</comment>
<dbReference type="EC" id="5.1.99.6" evidence="19"/>